<evidence type="ECO:0000259" key="3">
    <source>
        <dbReference type="PROSITE" id="PS51186"/>
    </source>
</evidence>
<keyword evidence="5" id="KW-1185">Reference proteome</keyword>
<dbReference type="Pfam" id="PF00583">
    <property type="entry name" value="Acetyltransf_1"/>
    <property type="match status" value="1"/>
</dbReference>
<accession>A0ABY5GNJ4</accession>
<name>A0ABY5GNJ4_9GAMM</name>
<evidence type="ECO:0000313" key="4">
    <source>
        <dbReference type="EMBL" id="UTV30132.1"/>
    </source>
</evidence>
<evidence type="ECO:0000256" key="1">
    <source>
        <dbReference type="ARBA" id="ARBA00022679"/>
    </source>
</evidence>
<dbReference type="InterPro" id="IPR016181">
    <property type="entry name" value="Acyl_CoA_acyltransferase"/>
</dbReference>
<reference evidence="4" key="1">
    <citation type="submission" date="2022-07" db="EMBL/GenBank/DDBJ databases">
        <title>Genome sequencing of Photobacterium atrarenae GJH2-4.</title>
        <authorList>
            <person name="Park S.-J."/>
        </authorList>
    </citation>
    <scope>NUCLEOTIDE SEQUENCE</scope>
    <source>
        <strain evidence="4">GJH2-4</strain>
    </source>
</reference>
<keyword evidence="2" id="KW-0012">Acyltransferase</keyword>
<proteinExistence type="predicted"/>
<dbReference type="CDD" id="cd04301">
    <property type="entry name" value="NAT_SF"/>
    <property type="match status" value="1"/>
</dbReference>
<keyword evidence="1" id="KW-0808">Transferase</keyword>
<dbReference type="InterPro" id="IPR000182">
    <property type="entry name" value="GNAT_dom"/>
</dbReference>
<gene>
    <name evidence="4" type="ORF">NNL38_16225</name>
</gene>
<sequence>MKQEVKPSVKFVMCTFSEHGSAILAILNEVICNSTALYDYHPRTMTQMEAWFKTKQQGNYPVIGAVDEHGTLMGFATYGRFREQPAFKYTVEHSLYLHVDFRGRGLAKPLMAELIAMAQQQGMHVLMGAIDAENAGSIALHQKLGFIHAGTICQAGFKFGRWLDLSLYQLNLPTPASPCDG</sequence>
<dbReference type="PANTHER" id="PTHR43072:SF23">
    <property type="entry name" value="UPF0039 PROTEIN C11D3.02C"/>
    <property type="match status" value="1"/>
</dbReference>
<dbReference type="Proteomes" id="UP001057998">
    <property type="component" value="Chromosome 2"/>
</dbReference>
<dbReference type="PANTHER" id="PTHR43072">
    <property type="entry name" value="N-ACETYLTRANSFERASE"/>
    <property type="match status" value="1"/>
</dbReference>
<dbReference type="Gene3D" id="3.40.630.30">
    <property type="match status" value="1"/>
</dbReference>
<feature type="domain" description="N-acetyltransferase" evidence="3">
    <location>
        <begin position="22"/>
        <end position="168"/>
    </location>
</feature>
<organism evidence="4 5">
    <name type="scientific">Photobacterium atrarenae</name>
    <dbReference type="NCBI Taxonomy" id="865757"/>
    <lineage>
        <taxon>Bacteria</taxon>
        <taxon>Pseudomonadati</taxon>
        <taxon>Pseudomonadota</taxon>
        <taxon>Gammaproteobacteria</taxon>
        <taxon>Vibrionales</taxon>
        <taxon>Vibrionaceae</taxon>
        <taxon>Photobacterium</taxon>
    </lineage>
</organism>
<dbReference type="PROSITE" id="PS51186">
    <property type="entry name" value="GNAT"/>
    <property type="match status" value="1"/>
</dbReference>
<dbReference type="RefSeq" id="WP_255391477.1">
    <property type="nucleotide sequence ID" value="NZ_CP101509.1"/>
</dbReference>
<dbReference type="SUPFAM" id="SSF55729">
    <property type="entry name" value="Acyl-CoA N-acyltransferases (Nat)"/>
    <property type="match status" value="1"/>
</dbReference>
<protein>
    <submittedName>
        <fullName evidence="4">GNAT family N-acetyltransferase</fullName>
    </submittedName>
</protein>
<evidence type="ECO:0000313" key="5">
    <source>
        <dbReference type="Proteomes" id="UP001057998"/>
    </source>
</evidence>
<dbReference type="EMBL" id="CP101509">
    <property type="protein sequence ID" value="UTV30132.1"/>
    <property type="molecule type" value="Genomic_DNA"/>
</dbReference>
<evidence type="ECO:0000256" key="2">
    <source>
        <dbReference type="ARBA" id="ARBA00023315"/>
    </source>
</evidence>